<dbReference type="Proteomes" id="UP001372338">
    <property type="component" value="Unassembled WGS sequence"/>
</dbReference>
<organism evidence="2 3">
    <name type="scientific">Crotalaria pallida</name>
    <name type="common">Smooth rattlebox</name>
    <name type="synonym">Crotalaria striata</name>
    <dbReference type="NCBI Taxonomy" id="3830"/>
    <lineage>
        <taxon>Eukaryota</taxon>
        <taxon>Viridiplantae</taxon>
        <taxon>Streptophyta</taxon>
        <taxon>Embryophyta</taxon>
        <taxon>Tracheophyta</taxon>
        <taxon>Spermatophyta</taxon>
        <taxon>Magnoliopsida</taxon>
        <taxon>eudicotyledons</taxon>
        <taxon>Gunneridae</taxon>
        <taxon>Pentapetalae</taxon>
        <taxon>rosids</taxon>
        <taxon>fabids</taxon>
        <taxon>Fabales</taxon>
        <taxon>Fabaceae</taxon>
        <taxon>Papilionoideae</taxon>
        <taxon>50 kb inversion clade</taxon>
        <taxon>genistoids sensu lato</taxon>
        <taxon>core genistoids</taxon>
        <taxon>Crotalarieae</taxon>
        <taxon>Crotalaria</taxon>
    </lineage>
</organism>
<accession>A0AAN9FMQ8</accession>
<comment type="caution">
    <text evidence="2">The sequence shown here is derived from an EMBL/GenBank/DDBJ whole genome shotgun (WGS) entry which is preliminary data.</text>
</comment>
<feature type="compositionally biased region" description="Polar residues" evidence="1">
    <location>
        <begin position="252"/>
        <end position="272"/>
    </location>
</feature>
<keyword evidence="3" id="KW-1185">Reference proteome</keyword>
<feature type="compositionally biased region" description="Basic and acidic residues" evidence="1">
    <location>
        <begin position="217"/>
        <end position="226"/>
    </location>
</feature>
<dbReference type="AlphaFoldDB" id="A0AAN9FMQ8"/>
<protein>
    <submittedName>
        <fullName evidence="2">Uncharacterized protein</fullName>
    </submittedName>
</protein>
<evidence type="ECO:0000313" key="2">
    <source>
        <dbReference type="EMBL" id="KAK7275458.1"/>
    </source>
</evidence>
<name>A0AAN9FMQ8_CROPI</name>
<evidence type="ECO:0000256" key="1">
    <source>
        <dbReference type="SAM" id="MobiDB-lite"/>
    </source>
</evidence>
<feature type="compositionally biased region" description="Low complexity" evidence="1">
    <location>
        <begin position="109"/>
        <end position="118"/>
    </location>
</feature>
<proteinExistence type="predicted"/>
<feature type="region of interest" description="Disordered" evidence="1">
    <location>
        <begin position="101"/>
        <end position="289"/>
    </location>
</feature>
<evidence type="ECO:0000313" key="3">
    <source>
        <dbReference type="Proteomes" id="UP001372338"/>
    </source>
</evidence>
<feature type="compositionally biased region" description="Polar residues" evidence="1">
    <location>
        <begin position="120"/>
        <end position="129"/>
    </location>
</feature>
<dbReference type="EMBL" id="JAYWIO010000003">
    <property type="protein sequence ID" value="KAK7275458.1"/>
    <property type="molecule type" value="Genomic_DNA"/>
</dbReference>
<sequence length="405" mass="44199">MSSARVLSNERERDGPSVEEDDLKRRSVKKVKVGDDSIDTNMEENLIHENDVDDVPKASSCSYRDSLLKNAGIDIAWDVYEGEDDDLPENRWYGHKFDSFHERSKSSDLSKSTVSGDSPVSETATNGNGSIVKDKEETSLKIGTEFSEDSQSMSGNGLAINKDISSESSHFGPWMLVRRSPIIKGRGSSNLKENKKGIVVGSRFASLNDEAGTDEEEKGKAREKVAKATNGSYKEEASGPANKKTKIRNPLTGKNPQNKPKQLSKGPSNLIKNQADPPKPISSIEVQEDPLVAKENPIRHSNKSDNVILHKMRILQKQGVSGLENMCTQVLLPNAETVDFALLNRGSNTVINPVSVPPDKIPASKNQSIMEIDTDSASDSVKGMCSDVNTSEVLDLEGQTPSMTQ</sequence>
<reference evidence="2 3" key="1">
    <citation type="submission" date="2024-01" db="EMBL/GenBank/DDBJ databases">
        <title>The genomes of 5 underutilized Papilionoideae crops provide insights into root nodulation and disease resistanc.</title>
        <authorList>
            <person name="Yuan L."/>
        </authorList>
    </citation>
    <scope>NUCLEOTIDE SEQUENCE [LARGE SCALE GENOMIC DNA]</scope>
    <source>
        <strain evidence="2">ZHUSHIDOU_FW_LH</strain>
        <tissue evidence="2">Leaf</tissue>
    </source>
</reference>
<gene>
    <name evidence="2" type="ORF">RIF29_16575</name>
</gene>
<feature type="region of interest" description="Disordered" evidence="1">
    <location>
        <begin position="1"/>
        <end position="37"/>
    </location>
</feature>